<dbReference type="InterPro" id="IPR025619">
    <property type="entry name" value="YlzJ"/>
</dbReference>
<evidence type="ECO:0000313" key="2">
    <source>
        <dbReference type="Proteomes" id="UP001312865"/>
    </source>
</evidence>
<keyword evidence="2" id="KW-1185">Reference proteome</keyword>
<reference evidence="1 2" key="1">
    <citation type="journal article" date="2018" name="J. Microbiol.">
        <title>Bacillus spongiae sp. nov., isolated from sponge of Jeju Island.</title>
        <authorList>
            <person name="Lee G.E."/>
            <person name="Im W.T."/>
            <person name="Park J.S."/>
        </authorList>
    </citation>
    <scope>NUCLEOTIDE SEQUENCE [LARGE SCALE GENOMIC DNA]</scope>
    <source>
        <strain evidence="1 2">135PIL107-10</strain>
    </source>
</reference>
<comment type="caution">
    <text evidence="1">The sequence shown here is derived from an EMBL/GenBank/DDBJ whole genome shotgun (WGS) entry which is preliminary data.</text>
</comment>
<protein>
    <submittedName>
        <fullName evidence="1">YlzJ-like family protein</fullName>
    </submittedName>
</protein>
<evidence type="ECO:0000313" key="1">
    <source>
        <dbReference type="EMBL" id="MEI5906240.1"/>
    </source>
</evidence>
<name>A0ABU8HAA1_9BACI</name>
<dbReference type="RefSeq" id="WP_336585657.1">
    <property type="nucleotide sequence ID" value="NZ_JBBAXC010000002.1"/>
</dbReference>
<dbReference type="Proteomes" id="UP001312865">
    <property type="component" value="Unassembled WGS sequence"/>
</dbReference>
<organism evidence="1 2">
    <name type="scientific">Bacillus spongiae</name>
    <dbReference type="NCBI Taxonomy" id="2683610"/>
    <lineage>
        <taxon>Bacteria</taxon>
        <taxon>Bacillati</taxon>
        <taxon>Bacillota</taxon>
        <taxon>Bacilli</taxon>
        <taxon>Bacillales</taxon>
        <taxon>Bacillaceae</taxon>
        <taxon>Bacillus</taxon>
    </lineage>
</organism>
<accession>A0ABU8HAA1</accession>
<sequence>MILHTTVPYELIFPTAINLYDEQKMVTFNGIPVIVQQDQQGYRVVRVLSSDPQHYMNDSITPGQYLSDFI</sequence>
<dbReference type="Pfam" id="PF14035">
    <property type="entry name" value="YlzJ"/>
    <property type="match status" value="1"/>
</dbReference>
<dbReference type="EMBL" id="JBBAXC010000002">
    <property type="protein sequence ID" value="MEI5906240.1"/>
    <property type="molecule type" value="Genomic_DNA"/>
</dbReference>
<gene>
    <name evidence="1" type="ORF">WAK64_04025</name>
</gene>
<proteinExistence type="predicted"/>